<dbReference type="Gene3D" id="3.40.50.410">
    <property type="entry name" value="von Willebrand factor, type A domain"/>
    <property type="match status" value="1"/>
</dbReference>
<dbReference type="Proteomes" id="UP000005289">
    <property type="component" value="Chromosome"/>
</dbReference>
<dbReference type="CDD" id="cd00198">
    <property type="entry name" value="vWFA"/>
    <property type="match status" value="1"/>
</dbReference>
<evidence type="ECO:0000313" key="3">
    <source>
        <dbReference type="EMBL" id="AHF00015.1"/>
    </source>
</evidence>
<sequence>MRSHFKPFATLLLGVLLGTGAATAADHATVMVFDASGSMWNRIDGDITRIEVARDVMEEFFAGRDAGAPISVIAYGHRRRGDCGDIEVLAPLGVHDPAELTAMMRALNPQGMTPLTDSLELARTQIPRTAESADIILVTDGLENCGGDPCALAAQLAAEGNSIRAHVVGFGMTSEEVNSLSCVPEQTGGQLFHTSSGAELAQALAAVSVPQPVELVFRAVDARTKEPLGPSDWQVVDAQSGAQVAAAAATASFSAALEDGRYRIAATHPGYEGALELAVDDALSGVVDVPLHKVLATVSLEGVDARTGAPVSDVQWTWIDLESEAAETGRGSGERHRILVAPGDYRIEGVVGAMSGGSTIAATLEHEVTARVELAEALPEASVSAPGEVTSGARFPVEWFGPDDRNDYIAIVEAGAPEGTHISQIRTRFGSPAQVTAPDALGAYEVRYVHQGSGRTLASQAVTLVAASAGLQAPDEAVAGAAIEVAWEGPDNPGDYIAVVEAGAPEGTSISQARTRFGSPARVTLPDALGNYELRYVINQSGRTLASRPITLVAASAGLQAPDEAVAGAAIEVAWEGPDNPGDYIAVVEAGAPEGTSVSYARTRFGSPARITLPDALGNYELRYVINQSGRTLSSRPITLVAASASLEGPEIIVPGGQIEVVWQGPDNPGDYITVVERGAVEGSRGDIWRSNRGTPARLRAPEVEGEYELRYVINQSGRTLASLPVTVGAGEVSLAVEGDVRAGGVLTVAWQGPGRFEDFIQVVNEGAADDAPALREVRASQGNPVQLFAPASPGRYEVRYRASDSAEVLARMPLIVAE</sequence>
<dbReference type="InterPro" id="IPR002035">
    <property type="entry name" value="VWF_A"/>
</dbReference>
<dbReference type="OrthoDB" id="9783818at2"/>
<protein>
    <recommendedName>
        <fullName evidence="2">VWFA domain-containing protein</fullName>
    </recommendedName>
</protein>
<evidence type="ECO:0000313" key="4">
    <source>
        <dbReference type="Proteomes" id="UP000005289"/>
    </source>
</evidence>
<organism evidence="3 4">
    <name type="scientific">Thioalkalivibrio paradoxus ARh 1</name>
    <dbReference type="NCBI Taxonomy" id="713585"/>
    <lineage>
        <taxon>Bacteria</taxon>
        <taxon>Pseudomonadati</taxon>
        <taxon>Pseudomonadota</taxon>
        <taxon>Gammaproteobacteria</taxon>
        <taxon>Chromatiales</taxon>
        <taxon>Ectothiorhodospiraceae</taxon>
        <taxon>Thioalkalivibrio</taxon>
    </lineage>
</organism>
<dbReference type="Pfam" id="PF13519">
    <property type="entry name" value="VWA_2"/>
    <property type="match status" value="1"/>
</dbReference>
<proteinExistence type="predicted"/>
<evidence type="ECO:0000259" key="2">
    <source>
        <dbReference type="PROSITE" id="PS50234"/>
    </source>
</evidence>
<dbReference type="HOGENOM" id="CLU_018244_0_0_6"/>
<feature type="domain" description="VWFA" evidence="2">
    <location>
        <begin position="28"/>
        <end position="207"/>
    </location>
</feature>
<evidence type="ECO:0000256" key="1">
    <source>
        <dbReference type="SAM" id="SignalP"/>
    </source>
</evidence>
<dbReference type="SMART" id="SM00327">
    <property type="entry name" value="VWA"/>
    <property type="match status" value="1"/>
</dbReference>
<gene>
    <name evidence="3" type="ORF">THITH_06525</name>
</gene>
<feature type="chain" id="PRO_5004786921" description="VWFA domain-containing protein" evidence="1">
    <location>
        <begin position="25"/>
        <end position="819"/>
    </location>
</feature>
<dbReference type="RefSeq" id="WP_006748644.1">
    <property type="nucleotide sequence ID" value="NZ_CP007029.1"/>
</dbReference>
<dbReference type="EMBL" id="CP007029">
    <property type="protein sequence ID" value="AHF00015.1"/>
    <property type="molecule type" value="Genomic_DNA"/>
</dbReference>
<accession>W0DN42</accession>
<dbReference type="KEGG" id="tti:THITH_06525"/>
<keyword evidence="4" id="KW-1185">Reference proteome</keyword>
<reference evidence="3 4" key="1">
    <citation type="submission" date="2013-12" db="EMBL/GenBank/DDBJ databases">
        <authorList>
            <consortium name="DOE Joint Genome Institute"/>
            <person name="Muyzer G."/>
            <person name="Huntemann M."/>
            <person name="Han J."/>
            <person name="Chen A."/>
            <person name="Kyrpides N."/>
            <person name="Mavromatis K."/>
            <person name="Markowitz V."/>
            <person name="Palaniappan K."/>
            <person name="Ivanova N."/>
            <person name="Schaumberg A."/>
            <person name="Pati A."/>
            <person name="Liolios K."/>
            <person name="Nordberg H.P."/>
            <person name="Cantor M.N."/>
            <person name="Hua S.X."/>
            <person name="Woyke T."/>
        </authorList>
    </citation>
    <scope>NUCLEOTIDE SEQUENCE [LARGE SCALE GENOMIC DNA]</scope>
    <source>
        <strain evidence="3 4">ARh 1</strain>
    </source>
</reference>
<dbReference type="SUPFAM" id="SSF53300">
    <property type="entry name" value="vWA-like"/>
    <property type="match status" value="1"/>
</dbReference>
<feature type="signal peptide" evidence="1">
    <location>
        <begin position="1"/>
        <end position="24"/>
    </location>
</feature>
<keyword evidence="1" id="KW-0732">Signal</keyword>
<dbReference type="PROSITE" id="PS50234">
    <property type="entry name" value="VWFA"/>
    <property type="match status" value="1"/>
</dbReference>
<name>W0DN42_9GAMM</name>
<dbReference type="STRING" id="713585.THITH_06525"/>
<dbReference type="InterPro" id="IPR036465">
    <property type="entry name" value="vWFA_dom_sf"/>
</dbReference>
<dbReference type="AlphaFoldDB" id="W0DN42"/>